<dbReference type="AlphaFoldDB" id="A0A4Y7PTR7"/>
<gene>
    <name evidence="2" type="ORF">BD410DRAFT_504607</name>
</gene>
<name>A0A4Y7PTR7_9AGAM</name>
<dbReference type="VEuPathDB" id="FungiDB:BD410DRAFT_504607"/>
<evidence type="ECO:0000313" key="2">
    <source>
        <dbReference type="EMBL" id="TDL18252.1"/>
    </source>
</evidence>
<sequence length="278" mass="30838">MKSVLPDQAYLPTHKDTVSTLRLLGFQSAFVGGVACRLFGNTRDPADIDIVVLDNSYSQESMKAMLVGQNDKFYLVRSKNPYATYRVLWYRLSSYRSCKVDLLQPGVMNIPTVDASRIKTIDGIPVMPFSVVLLLKLQAWSDHRVALKSYLRVKQHTDVADILRLLPIAKTRKVKPREDSWLPSSFITAAEGRVTSFVTNFPASGEGWKALGFDVPSARAPRALLASASAQYQTSLRVGISGRAPGPSSSISTTPRNPSSRSYGWTYRDPKPLMYDSD</sequence>
<feature type="region of interest" description="Disordered" evidence="1">
    <location>
        <begin position="239"/>
        <end position="278"/>
    </location>
</feature>
<dbReference type="EMBL" id="ML170210">
    <property type="protein sequence ID" value="TDL18252.1"/>
    <property type="molecule type" value="Genomic_DNA"/>
</dbReference>
<dbReference type="OrthoDB" id="3133286at2759"/>
<reference evidence="2 3" key="1">
    <citation type="submission" date="2018-06" db="EMBL/GenBank/DDBJ databases">
        <title>A transcriptomic atlas of mushroom development highlights an independent origin of complex multicellularity.</title>
        <authorList>
            <consortium name="DOE Joint Genome Institute"/>
            <person name="Krizsan K."/>
            <person name="Almasi E."/>
            <person name="Merenyi Z."/>
            <person name="Sahu N."/>
            <person name="Viragh M."/>
            <person name="Koszo T."/>
            <person name="Mondo S."/>
            <person name="Kiss B."/>
            <person name="Balint B."/>
            <person name="Kues U."/>
            <person name="Barry K."/>
            <person name="Hegedus J.C."/>
            <person name="Henrissat B."/>
            <person name="Johnson J."/>
            <person name="Lipzen A."/>
            <person name="Ohm R."/>
            <person name="Nagy I."/>
            <person name="Pangilinan J."/>
            <person name="Yan J."/>
            <person name="Xiong Y."/>
            <person name="Grigoriev I.V."/>
            <person name="Hibbett D.S."/>
            <person name="Nagy L.G."/>
        </authorList>
    </citation>
    <scope>NUCLEOTIDE SEQUENCE [LARGE SCALE GENOMIC DNA]</scope>
    <source>
        <strain evidence="2 3">SZMC22713</strain>
    </source>
</reference>
<accession>A0A4Y7PTR7</accession>
<protein>
    <submittedName>
        <fullName evidence="2">Uncharacterized protein</fullName>
    </submittedName>
</protein>
<proteinExistence type="predicted"/>
<organism evidence="2 3">
    <name type="scientific">Rickenella mellea</name>
    <dbReference type="NCBI Taxonomy" id="50990"/>
    <lineage>
        <taxon>Eukaryota</taxon>
        <taxon>Fungi</taxon>
        <taxon>Dikarya</taxon>
        <taxon>Basidiomycota</taxon>
        <taxon>Agaricomycotina</taxon>
        <taxon>Agaricomycetes</taxon>
        <taxon>Hymenochaetales</taxon>
        <taxon>Rickenellaceae</taxon>
        <taxon>Rickenella</taxon>
    </lineage>
</organism>
<evidence type="ECO:0000313" key="3">
    <source>
        <dbReference type="Proteomes" id="UP000294933"/>
    </source>
</evidence>
<evidence type="ECO:0000256" key="1">
    <source>
        <dbReference type="SAM" id="MobiDB-lite"/>
    </source>
</evidence>
<keyword evidence="3" id="KW-1185">Reference proteome</keyword>
<dbReference type="Proteomes" id="UP000294933">
    <property type="component" value="Unassembled WGS sequence"/>
</dbReference>
<feature type="compositionally biased region" description="Polar residues" evidence="1">
    <location>
        <begin position="247"/>
        <end position="263"/>
    </location>
</feature>